<keyword evidence="1" id="KW-0479">Metal-binding</keyword>
<keyword evidence="10" id="KW-1185">Reference proteome</keyword>
<dbReference type="InterPro" id="IPR021858">
    <property type="entry name" value="Fun_TF"/>
</dbReference>
<dbReference type="PROSITE" id="PS50048">
    <property type="entry name" value="ZN2_CY6_FUNGAL_2"/>
    <property type="match status" value="1"/>
</dbReference>
<dbReference type="GO" id="GO:0003677">
    <property type="term" value="F:DNA binding"/>
    <property type="evidence" value="ECO:0007669"/>
    <property type="project" value="UniProtKB-KW"/>
</dbReference>
<evidence type="ECO:0000256" key="2">
    <source>
        <dbReference type="ARBA" id="ARBA00022833"/>
    </source>
</evidence>
<dbReference type="KEGG" id="ffu:CLAFUR5_06007"/>
<keyword evidence="6" id="KW-0539">Nucleus</keyword>
<dbReference type="GeneID" id="71985885"/>
<dbReference type="InterPro" id="IPR052360">
    <property type="entry name" value="Transcr_Regulatory_Proteins"/>
</dbReference>
<sequence length="715" mass="80738">MTIPVVRKRAKKPKTRTGCKTCRQRHIKCDEERPACRRCRISGRECAGYDAPRPETCRSQAVLLPKGSQVASVKLPTLYPVEVNRGPSMITTLGMSNVEAYAFDFFRLQTVKQLPGSSWTLSWERLALQMGHHEPAVTHAAIALGSIHRALTFDAFRGPAGIDKEQHGFALCQYNKAMSYIRGYIENLGTGCSDNDVEVVLLVSLLFFCFEVLHSEDARATIHLRTGLRILYERIRDKSPPATPWGDGELKRTVMMKPMPQSNMDVILQTFVRLDGDLTIVGEDEPYLFPVCQERLPSAFYSLDEAMVHLDAIASKTHDFCRDIVCLTDQEIISKRDDYDSLDDDMRNCLACAASRTIDLQTDPDLLHRMEQIKHELTGWMTALSSYTVRAEKETQHILTQVHFFYVYFIVSTWRDPSEVFVDRFDDQFHHILTLIEQYVDLHFDGMASPNLQEQPGQYSSATTRQAFTLGTDLVPCISMIAFKARTSSLRRRCIGLLRSINLQGVFDSYFLASFIQLICDLEENRAGDLTGKPEGEDFHCHEIPEAARFVEIELSPMQHASEFYKADMGRLVYCTSNEHGDLSVHEDWFNVIRPATPITHDYQGRADSPAELFWNSNSNNARRENGGPETPESLGPWVDAQTVHSRRISPISGAPRNGYRSTLTSNSRPQFPREYPIEHARPATLAASGDAGNPQSRGEEATAPPRTQYERPSG</sequence>
<dbReference type="PROSITE" id="PS00463">
    <property type="entry name" value="ZN2_CY6_FUNGAL_1"/>
    <property type="match status" value="1"/>
</dbReference>
<dbReference type="Pfam" id="PF11951">
    <property type="entry name" value="Fungal_trans_2"/>
    <property type="match status" value="1"/>
</dbReference>
<evidence type="ECO:0000256" key="7">
    <source>
        <dbReference type="SAM" id="MobiDB-lite"/>
    </source>
</evidence>
<organism evidence="9 10">
    <name type="scientific">Passalora fulva</name>
    <name type="common">Tomato leaf mold</name>
    <name type="synonym">Cladosporium fulvum</name>
    <dbReference type="NCBI Taxonomy" id="5499"/>
    <lineage>
        <taxon>Eukaryota</taxon>
        <taxon>Fungi</taxon>
        <taxon>Dikarya</taxon>
        <taxon>Ascomycota</taxon>
        <taxon>Pezizomycotina</taxon>
        <taxon>Dothideomycetes</taxon>
        <taxon>Dothideomycetidae</taxon>
        <taxon>Mycosphaerellales</taxon>
        <taxon>Mycosphaerellaceae</taxon>
        <taxon>Fulvia</taxon>
    </lineage>
</organism>
<keyword evidence="2" id="KW-0862">Zinc</keyword>
<accession>A0A9Q8P9N0</accession>
<keyword evidence="5" id="KW-0804">Transcription</keyword>
<keyword evidence="4" id="KW-0238">DNA-binding</keyword>
<reference evidence="9" key="2">
    <citation type="journal article" date="2022" name="Microb. Genom.">
        <title>A chromosome-scale genome assembly of the tomato pathogen Cladosporium fulvum reveals a compartmentalized genome architecture and the presence of a dispensable chromosome.</title>
        <authorList>
            <person name="Zaccaron A.Z."/>
            <person name="Chen L.H."/>
            <person name="Samaras A."/>
            <person name="Stergiopoulos I."/>
        </authorList>
    </citation>
    <scope>NUCLEOTIDE SEQUENCE</scope>
    <source>
        <strain evidence="9">Race5_Kim</strain>
    </source>
</reference>
<evidence type="ECO:0000313" key="9">
    <source>
        <dbReference type="EMBL" id="UJO18121.1"/>
    </source>
</evidence>
<dbReference type="SUPFAM" id="SSF57701">
    <property type="entry name" value="Zn2/Cys6 DNA-binding domain"/>
    <property type="match status" value="1"/>
</dbReference>
<dbReference type="GO" id="GO:0008270">
    <property type="term" value="F:zinc ion binding"/>
    <property type="evidence" value="ECO:0007669"/>
    <property type="project" value="InterPro"/>
</dbReference>
<name>A0A9Q8P9N0_PASFU</name>
<dbReference type="InterPro" id="IPR001138">
    <property type="entry name" value="Zn2Cys6_DnaBD"/>
</dbReference>
<evidence type="ECO:0000256" key="3">
    <source>
        <dbReference type="ARBA" id="ARBA00023015"/>
    </source>
</evidence>
<evidence type="ECO:0000256" key="6">
    <source>
        <dbReference type="ARBA" id="ARBA00023242"/>
    </source>
</evidence>
<feature type="compositionally biased region" description="Polar residues" evidence="7">
    <location>
        <begin position="660"/>
        <end position="670"/>
    </location>
</feature>
<dbReference type="PANTHER" id="PTHR36206">
    <property type="entry name" value="ASPERCRYPTIN BIOSYNTHESIS CLUSTER-SPECIFIC TRANSCRIPTION REGULATOR ATNN-RELATED"/>
    <property type="match status" value="1"/>
</dbReference>
<evidence type="ECO:0000259" key="8">
    <source>
        <dbReference type="PROSITE" id="PS50048"/>
    </source>
</evidence>
<dbReference type="SMART" id="SM00066">
    <property type="entry name" value="GAL4"/>
    <property type="match status" value="1"/>
</dbReference>
<dbReference type="CDD" id="cd00067">
    <property type="entry name" value="GAL4"/>
    <property type="match status" value="1"/>
</dbReference>
<dbReference type="OrthoDB" id="3598904at2759"/>
<dbReference type="EMBL" id="CP090167">
    <property type="protein sequence ID" value="UJO18121.1"/>
    <property type="molecule type" value="Genomic_DNA"/>
</dbReference>
<dbReference type="RefSeq" id="XP_047762487.1">
    <property type="nucleotide sequence ID" value="XM_047905155.1"/>
</dbReference>
<evidence type="ECO:0000256" key="5">
    <source>
        <dbReference type="ARBA" id="ARBA00023163"/>
    </source>
</evidence>
<dbReference type="GO" id="GO:0000981">
    <property type="term" value="F:DNA-binding transcription factor activity, RNA polymerase II-specific"/>
    <property type="evidence" value="ECO:0007669"/>
    <property type="project" value="InterPro"/>
</dbReference>
<evidence type="ECO:0000256" key="4">
    <source>
        <dbReference type="ARBA" id="ARBA00023125"/>
    </source>
</evidence>
<dbReference type="Pfam" id="PF00172">
    <property type="entry name" value="Zn_clus"/>
    <property type="match status" value="1"/>
</dbReference>
<dbReference type="InterPro" id="IPR036864">
    <property type="entry name" value="Zn2-C6_fun-type_DNA-bd_sf"/>
</dbReference>
<reference evidence="9" key="1">
    <citation type="submission" date="2021-12" db="EMBL/GenBank/DDBJ databases">
        <authorList>
            <person name="Zaccaron A."/>
            <person name="Stergiopoulos I."/>
        </authorList>
    </citation>
    <scope>NUCLEOTIDE SEQUENCE</scope>
    <source>
        <strain evidence="9">Race5_Kim</strain>
    </source>
</reference>
<protein>
    <submittedName>
        <fullName evidence="9">Aspercryptin biosynthesis cluster-specific transcription regulator atnN</fullName>
    </submittedName>
</protein>
<gene>
    <name evidence="9" type="ORF">CLAFUR5_06007</name>
</gene>
<feature type="domain" description="Zn(2)-C6 fungal-type" evidence="8">
    <location>
        <begin position="18"/>
        <end position="46"/>
    </location>
</feature>
<dbReference type="Gene3D" id="4.10.240.10">
    <property type="entry name" value="Zn(2)-C6 fungal-type DNA-binding domain"/>
    <property type="match status" value="1"/>
</dbReference>
<dbReference type="PANTHER" id="PTHR36206:SF12">
    <property type="entry name" value="ASPERCRYPTIN BIOSYNTHESIS CLUSTER-SPECIFIC TRANSCRIPTION REGULATOR ATNN-RELATED"/>
    <property type="match status" value="1"/>
</dbReference>
<evidence type="ECO:0000313" key="10">
    <source>
        <dbReference type="Proteomes" id="UP000756132"/>
    </source>
</evidence>
<keyword evidence="3" id="KW-0805">Transcription regulation</keyword>
<dbReference type="AlphaFoldDB" id="A0A9Q8P9N0"/>
<proteinExistence type="predicted"/>
<evidence type="ECO:0000256" key="1">
    <source>
        <dbReference type="ARBA" id="ARBA00022723"/>
    </source>
</evidence>
<feature type="region of interest" description="Disordered" evidence="7">
    <location>
        <begin position="611"/>
        <end position="715"/>
    </location>
</feature>
<dbReference type="Proteomes" id="UP000756132">
    <property type="component" value="Chromosome 5"/>
</dbReference>